<evidence type="ECO:0000313" key="2">
    <source>
        <dbReference type="EMBL" id="PVU97463.1"/>
    </source>
</evidence>
<keyword evidence="1" id="KW-0732">Signal</keyword>
<dbReference type="Proteomes" id="UP000245699">
    <property type="component" value="Unassembled WGS sequence"/>
</dbReference>
<evidence type="ECO:0000313" key="3">
    <source>
        <dbReference type="Proteomes" id="UP000245699"/>
    </source>
</evidence>
<sequence>MKSITLLVTCSLSSVFAIEFYRVYPQKNCKGIPETFIPDHNGCENFDIFRSGKFGGTGKIKIFTEKNCRGLSYEIDLSKTKSHSCIDTDIDQFYKSISYTP</sequence>
<protein>
    <submittedName>
        <fullName evidence="2">Uncharacterized protein</fullName>
    </submittedName>
</protein>
<evidence type="ECO:0000256" key="1">
    <source>
        <dbReference type="SAM" id="SignalP"/>
    </source>
</evidence>
<feature type="signal peptide" evidence="1">
    <location>
        <begin position="1"/>
        <end position="17"/>
    </location>
</feature>
<dbReference type="EMBL" id="MBFT01000107">
    <property type="protein sequence ID" value="PVU97463.1"/>
    <property type="molecule type" value="Genomic_DNA"/>
</dbReference>
<keyword evidence="3" id="KW-1185">Reference proteome</keyword>
<organism evidence="2 3">
    <name type="scientific">Furculomyces boomerangus</name>
    <dbReference type="NCBI Taxonomy" id="61424"/>
    <lineage>
        <taxon>Eukaryota</taxon>
        <taxon>Fungi</taxon>
        <taxon>Fungi incertae sedis</taxon>
        <taxon>Zoopagomycota</taxon>
        <taxon>Kickxellomycotina</taxon>
        <taxon>Harpellomycetes</taxon>
        <taxon>Harpellales</taxon>
        <taxon>Harpellaceae</taxon>
        <taxon>Furculomyces</taxon>
    </lineage>
</organism>
<reference evidence="2 3" key="1">
    <citation type="journal article" date="2018" name="MBio">
        <title>Comparative Genomics Reveals the Core Gene Toolbox for the Fungus-Insect Symbiosis.</title>
        <authorList>
            <person name="Wang Y."/>
            <person name="Stata M."/>
            <person name="Wang W."/>
            <person name="Stajich J.E."/>
            <person name="White M.M."/>
            <person name="Moncalvo J.M."/>
        </authorList>
    </citation>
    <scope>NUCLEOTIDE SEQUENCE [LARGE SCALE GENOMIC DNA]</scope>
    <source>
        <strain evidence="2 3">AUS-77-4</strain>
    </source>
</reference>
<accession>A0A2T9YYP4</accession>
<gene>
    <name evidence="2" type="ORF">BB559_002032</name>
</gene>
<feature type="chain" id="PRO_5015402865" evidence="1">
    <location>
        <begin position="18"/>
        <end position="101"/>
    </location>
</feature>
<dbReference type="AlphaFoldDB" id="A0A2T9YYP4"/>
<name>A0A2T9YYP4_9FUNG</name>
<comment type="caution">
    <text evidence="2">The sequence shown here is derived from an EMBL/GenBank/DDBJ whole genome shotgun (WGS) entry which is preliminary data.</text>
</comment>
<proteinExistence type="predicted"/>